<organism evidence="2 3">
    <name type="scientific">Vitis vinifera</name>
    <name type="common">Grape</name>
    <dbReference type="NCBI Taxonomy" id="29760"/>
    <lineage>
        <taxon>Eukaryota</taxon>
        <taxon>Viridiplantae</taxon>
        <taxon>Streptophyta</taxon>
        <taxon>Embryophyta</taxon>
        <taxon>Tracheophyta</taxon>
        <taxon>Spermatophyta</taxon>
        <taxon>Magnoliopsida</taxon>
        <taxon>eudicotyledons</taxon>
        <taxon>Gunneridae</taxon>
        <taxon>Pentapetalae</taxon>
        <taxon>rosids</taxon>
        <taxon>Vitales</taxon>
        <taxon>Vitaceae</taxon>
        <taxon>Viteae</taxon>
        <taxon>Vitis</taxon>
    </lineage>
</organism>
<accession>A0A438CKJ4</accession>
<reference evidence="2 3" key="1">
    <citation type="journal article" date="2018" name="PLoS Genet.">
        <title>Population sequencing reveals clonal diversity and ancestral inbreeding in the grapevine cultivar Chardonnay.</title>
        <authorList>
            <person name="Roach M.J."/>
            <person name="Johnson D.L."/>
            <person name="Bohlmann J."/>
            <person name="van Vuuren H.J."/>
            <person name="Jones S.J."/>
            <person name="Pretorius I.S."/>
            <person name="Schmidt S.A."/>
            <person name="Borneman A.R."/>
        </authorList>
    </citation>
    <scope>NUCLEOTIDE SEQUENCE [LARGE SCALE GENOMIC DNA]</scope>
    <source>
        <strain evidence="3">cv. Chardonnay</strain>
        <tissue evidence="2">Leaf</tissue>
    </source>
</reference>
<evidence type="ECO:0000313" key="2">
    <source>
        <dbReference type="EMBL" id="RVW23740.1"/>
    </source>
</evidence>
<dbReference type="PANTHER" id="PTHR31973:SF195">
    <property type="entry name" value="MUDR FAMILY TRANSPOSASE"/>
    <property type="match status" value="1"/>
</dbReference>
<dbReference type="Proteomes" id="UP000288805">
    <property type="component" value="Unassembled WGS sequence"/>
</dbReference>
<dbReference type="AlphaFoldDB" id="A0A438CKJ4"/>
<dbReference type="EMBL" id="QGNW01002188">
    <property type="protein sequence ID" value="RVW23740.1"/>
    <property type="molecule type" value="Genomic_DNA"/>
</dbReference>
<gene>
    <name evidence="2" type="ORF">CK203_100821</name>
</gene>
<proteinExistence type="predicted"/>
<comment type="caution">
    <text evidence="2">The sequence shown here is derived from an EMBL/GenBank/DDBJ whole genome shotgun (WGS) entry which is preliminary data.</text>
</comment>
<feature type="domain" description="MULE transposase" evidence="1">
    <location>
        <begin position="196"/>
        <end position="295"/>
    </location>
</feature>
<sequence length="398" mass="45565">MVFRYSVPFPNGKGTVNYVPLPIRDDGDVRIMFTVVTQSPPLNTIEMYCQTSSIDYHPVPSSFTTPLHIESLVRVDMARITESIVMTDENYVDILPGNDDDNVELFDEDDGNEDIMDMEDNENTENDASLLGGGEQDVPSPIFRELNWDVINSMADKDLIARTGLWNESDELFKGLWFESKAFGACVEGFKHCRLVIQIDGTFLYGKYIGKLLIATSIDANGHIFPLAFAIVEEKSSDSWSWFLYTLRTQVTQRKGICLISDRHAGIQAAIRDPSVGWSSPYAHHRYCLRHVASNFNDKYRNKMLKDLVYRAGSQHQPRKYEACMTELKRLDEKCLEWFNRLDTKKWTLAHDGGHRYGWMTTNIAKCINGVLKGARMLPITALVRSTFYRCVLYFETR</sequence>
<name>A0A438CKJ4_VITVI</name>
<dbReference type="InterPro" id="IPR018289">
    <property type="entry name" value="MULE_transposase_dom"/>
</dbReference>
<dbReference type="Pfam" id="PF10551">
    <property type="entry name" value="MULE"/>
    <property type="match status" value="1"/>
</dbReference>
<protein>
    <recommendedName>
        <fullName evidence="1">MULE transposase domain-containing protein</fullName>
    </recommendedName>
</protein>
<evidence type="ECO:0000259" key="1">
    <source>
        <dbReference type="Pfam" id="PF10551"/>
    </source>
</evidence>
<evidence type="ECO:0000313" key="3">
    <source>
        <dbReference type="Proteomes" id="UP000288805"/>
    </source>
</evidence>
<dbReference type="PANTHER" id="PTHR31973">
    <property type="entry name" value="POLYPROTEIN, PUTATIVE-RELATED"/>
    <property type="match status" value="1"/>
</dbReference>